<keyword evidence="2" id="KW-1185">Reference proteome</keyword>
<dbReference type="EMBL" id="JAFBCF010000001">
    <property type="protein sequence ID" value="MBM7799396.1"/>
    <property type="molecule type" value="Genomic_DNA"/>
</dbReference>
<comment type="caution">
    <text evidence="1">The sequence shown here is derived from an EMBL/GenBank/DDBJ whole genome shotgun (WGS) entry which is preliminary data.</text>
</comment>
<dbReference type="Pfam" id="PF04008">
    <property type="entry name" value="Adenosine_kin"/>
    <property type="match status" value="1"/>
</dbReference>
<dbReference type="InterPro" id="IPR036902">
    <property type="entry name" value="Ta1353-like_sf"/>
</dbReference>
<sequence length="163" mass="17512">MSELEISIVGVEMPEGVNLIIGQSHFIKTVEDLYEALVGSSPHLRFGLAFCEASGLRLVRRAGNDPELVALAVRHAAGIGAGHSFIVFLRDGFPVNVLNQVKAVPEVCRIYCATANPVQVLVAQTEQGRGVLGVIDGGSPLGVETDDDEQDRRALLRTIGYKF</sequence>
<evidence type="ECO:0000313" key="2">
    <source>
        <dbReference type="Proteomes" id="UP000704762"/>
    </source>
</evidence>
<keyword evidence="1" id="KW-0808">Transferase</keyword>
<dbReference type="GO" id="GO:0016301">
    <property type="term" value="F:kinase activity"/>
    <property type="evidence" value="ECO:0007669"/>
    <property type="project" value="UniProtKB-KW"/>
</dbReference>
<reference evidence="1 2" key="1">
    <citation type="submission" date="2021-01" db="EMBL/GenBank/DDBJ databases">
        <title>Sequencing the genomes of 1000 actinobacteria strains.</title>
        <authorList>
            <person name="Klenk H.-P."/>
        </authorList>
    </citation>
    <scope>NUCLEOTIDE SEQUENCE [LARGE SCALE GENOMIC DNA]</scope>
    <source>
        <strain evidence="1 2">DSM 18662</strain>
    </source>
</reference>
<evidence type="ECO:0000313" key="1">
    <source>
        <dbReference type="EMBL" id="MBM7799396.1"/>
    </source>
</evidence>
<dbReference type="PANTHER" id="PTHR36155:SF1">
    <property type="entry name" value="BLL5354 PROTEIN"/>
    <property type="match status" value="1"/>
</dbReference>
<gene>
    <name evidence="1" type="ORF">JOE57_002317</name>
</gene>
<accession>A0ABS2RMH4</accession>
<dbReference type="SUPFAM" id="SSF103165">
    <property type="entry name" value="Ta1353-like"/>
    <property type="match status" value="1"/>
</dbReference>
<dbReference type="RefSeq" id="WP_204918123.1">
    <property type="nucleotide sequence ID" value="NZ_BAAAQP010000003.1"/>
</dbReference>
<name>A0ABS2RMH4_9ACTN</name>
<dbReference type="Proteomes" id="UP000704762">
    <property type="component" value="Unassembled WGS sequence"/>
</dbReference>
<organism evidence="1 2">
    <name type="scientific">Microlunatus panaciterrae</name>
    <dbReference type="NCBI Taxonomy" id="400768"/>
    <lineage>
        <taxon>Bacteria</taxon>
        <taxon>Bacillati</taxon>
        <taxon>Actinomycetota</taxon>
        <taxon>Actinomycetes</taxon>
        <taxon>Propionibacteriales</taxon>
        <taxon>Propionibacteriaceae</taxon>
        <taxon>Microlunatus</taxon>
    </lineage>
</organism>
<dbReference type="PANTHER" id="PTHR36155">
    <property type="entry name" value="BLL5354 PROTEIN"/>
    <property type="match status" value="1"/>
</dbReference>
<proteinExistence type="predicted"/>
<dbReference type="InterPro" id="IPR007153">
    <property type="entry name" value="Adenosine_kinase"/>
</dbReference>
<keyword evidence="1" id="KW-0418">Kinase</keyword>
<dbReference type="Gene3D" id="3.40.1520.10">
    <property type="entry name" value="Ta1353-like"/>
    <property type="match status" value="1"/>
</dbReference>
<protein>
    <submittedName>
        <fullName evidence="1">Adenosine/AMP kinase</fullName>
    </submittedName>
</protein>